<feature type="compositionally biased region" description="Low complexity" evidence="2">
    <location>
        <begin position="493"/>
        <end position="511"/>
    </location>
</feature>
<dbReference type="InterPro" id="IPR001680">
    <property type="entry name" value="WD40_rpt"/>
</dbReference>
<reference evidence="5" key="1">
    <citation type="submission" date="2015-06" db="EMBL/GenBank/DDBJ databases">
        <title>Expansion of signal transduction pathways in fungi by whole-genome duplication.</title>
        <authorList>
            <consortium name="DOE Joint Genome Institute"/>
            <person name="Corrochano L.M."/>
            <person name="Kuo A."/>
            <person name="Marcet-Houben M."/>
            <person name="Polaino S."/>
            <person name="Salamov A."/>
            <person name="Villalobos J.M."/>
            <person name="Alvarez M.I."/>
            <person name="Avalos J."/>
            <person name="Benito E.P."/>
            <person name="Benoit I."/>
            <person name="Burger G."/>
            <person name="Camino L.P."/>
            <person name="Canovas D."/>
            <person name="Cerda-Olmedo E."/>
            <person name="Cheng J.-F."/>
            <person name="Dominguez A."/>
            <person name="Elias M."/>
            <person name="Eslava A.P."/>
            <person name="Glaser F."/>
            <person name="Grimwood J."/>
            <person name="Gutierrez G."/>
            <person name="Heitman J."/>
            <person name="Henrissat B."/>
            <person name="Iturriaga E.A."/>
            <person name="Lang B.F."/>
            <person name="Lavin J.L."/>
            <person name="Lee S."/>
            <person name="Li W."/>
            <person name="Lindquist E."/>
            <person name="Lopez-Garcia S."/>
            <person name="Luque E.M."/>
            <person name="Marcos A.T."/>
            <person name="Martin J."/>
            <person name="McCluskey K."/>
            <person name="Medina H.R."/>
            <person name="Miralles-Duran A."/>
            <person name="Miyazaki A."/>
            <person name="Munoz-Torres E."/>
            <person name="Oguiza J.A."/>
            <person name="Ohm R."/>
            <person name="Olmedo M."/>
            <person name="Orejas M."/>
            <person name="Ortiz-Castellanos L."/>
            <person name="Pisabarro A.G."/>
            <person name="Rodriguez-Romero J."/>
            <person name="Ruiz-Herrera J."/>
            <person name="Ruiz-Vazquez R."/>
            <person name="Sanz C."/>
            <person name="Schackwitz W."/>
            <person name="Schmutz J."/>
            <person name="Shahriari M."/>
            <person name="Shelest E."/>
            <person name="Silva-Franco F."/>
            <person name="Soanes D."/>
            <person name="Syed K."/>
            <person name="Tagua V.G."/>
            <person name="Talbot N.J."/>
            <person name="Thon M."/>
            <person name="De vries R.P."/>
            <person name="Wiebenga A."/>
            <person name="Yadav J.S."/>
            <person name="Braun E.L."/>
            <person name="Baker S."/>
            <person name="Garre V."/>
            <person name="Horwitz B."/>
            <person name="Torres-Martinez S."/>
            <person name="Idnurm A."/>
            <person name="Herrera-Estrella A."/>
            <person name="Gabaldon T."/>
            <person name="Grigoriev I.V."/>
        </authorList>
    </citation>
    <scope>NUCLEOTIDE SEQUENCE [LARGE SCALE GENOMIC DNA]</scope>
    <source>
        <strain evidence="5">NRRL 1555(-)</strain>
    </source>
</reference>
<dbReference type="InterPro" id="IPR015943">
    <property type="entry name" value="WD40/YVTN_repeat-like_dom_sf"/>
</dbReference>
<dbReference type="OrthoDB" id="10251741at2759"/>
<keyword evidence="1" id="KW-0853">WD repeat</keyword>
<feature type="domain" description="DDB1- and CUL4-associated factor 12 beta-propeller" evidence="3">
    <location>
        <begin position="511"/>
        <end position="574"/>
    </location>
</feature>
<sequence length="575" mass="63855">MYQFMWNRRTNSRFQPTANDRQKAVERAQLQFPIRMKETVFNLKQDKIFASDWINDISVLAGTKDNKLLLLDQIHNNVFEIPLIEIDKLQYQPIHSSYLSNPRKLHKYNSYTYDYNYSDYSSNHYNNDDNYGNINIKRLVATNPEPVYEKKGLHDDLILCDPLSPTSQQISRFSSVLLSSSSTPAYSAYSASASASASASSSAGADTDAVSPSSGCQGIRCVATSPNGCYVAVALADPAVVMVYQLPTMRGVAIAEGHRDAVFSVVWIDEDRFMTGSRDGSLRVWSVNDAMDCGTNGVGHTIKWLRQSWTSSSRTTTSTSKSKTKSKVRDLKLIKCNGTQTATSLTSKGTVQLWDINTLQRKNVIKLPFTQELVCLSVQPNNSSLIAVGSQAHITFADPRQERCAQSFNSQDEFWGVRSLAFGSEHILTCGGGRGRLSFIDTRMMEFLPLSKSNNNRNTNNKNINHYNNYNPSNTSNDDNDDNSDNGGDDTTRTQTRAGTRTRTRASAATASVYHNSSSEGWLDRDSQMYKTHFTGIQIPPAIYTTAYNSDGTKLFTAGGPIQSGLRGCYAAVWF</sequence>
<evidence type="ECO:0000256" key="1">
    <source>
        <dbReference type="PROSITE-ProRule" id="PRU00221"/>
    </source>
</evidence>
<dbReference type="VEuPathDB" id="FungiDB:PHYBLDRAFT_70901"/>
<evidence type="ECO:0000259" key="3">
    <source>
        <dbReference type="Pfam" id="PF23760"/>
    </source>
</evidence>
<feature type="compositionally biased region" description="Low complexity" evidence="2">
    <location>
        <begin position="451"/>
        <end position="477"/>
    </location>
</feature>
<dbReference type="InterPro" id="IPR056151">
    <property type="entry name" value="Beta-prop_DCAF12"/>
</dbReference>
<dbReference type="EMBL" id="KV441003">
    <property type="protein sequence ID" value="OAD66444.1"/>
    <property type="molecule type" value="Genomic_DNA"/>
</dbReference>
<dbReference type="GO" id="GO:0043161">
    <property type="term" value="P:proteasome-mediated ubiquitin-dependent protein catabolic process"/>
    <property type="evidence" value="ECO:0007669"/>
    <property type="project" value="TreeGrafter"/>
</dbReference>
<accession>A0A162N7B5</accession>
<dbReference type="PANTHER" id="PTHR46202:SF1">
    <property type="entry name" value="DNA EXCISION REPAIR PROTEIN ERCC-8"/>
    <property type="match status" value="1"/>
</dbReference>
<evidence type="ECO:0000313" key="5">
    <source>
        <dbReference type="Proteomes" id="UP000077315"/>
    </source>
</evidence>
<feature type="compositionally biased region" description="Acidic residues" evidence="2">
    <location>
        <begin position="478"/>
        <end position="488"/>
    </location>
</feature>
<proteinExistence type="predicted"/>
<dbReference type="Pfam" id="PF23760">
    <property type="entry name" value="Beta-prop_DCAF12"/>
    <property type="match status" value="2"/>
</dbReference>
<dbReference type="GeneID" id="29003266"/>
<protein>
    <recommendedName>
        <fullName evidence="3">DDB1- and CUL4-associated factor 12 beta-propeller domain-containing protein</fullName>
    </recommendedName>
</protein>
<evidence type="ECO:0000313" key="4">
    <source>
        <dbReference type="EMBL" id="OAD66444.1"/>
    </source>
</evidence>
<dbReference type="GO" id="GO:0000109">
    <property type="term" value="C:nucleotide-excision repair complex"/>
    <property type="evidence" value="ECO:0007669"/>
    <property type="project" value="TreeGrafter"/>
</dbReference>
<dbReference type="SUPFAM" id="SSF50978">
    <property type="entry name" value="WD40 repeat-like"/>
    <property type="match status" value="1"/>
</dbReference>
<dbReference type="PROSITE" id="PS50294">
    <property type="entry name" value="WD_REPEATS_REGION"/>
    <property type="match status" value="1"/>
</dbReference>
<feature type="domain" description="DDB1- and CUL4-associated factor 12 beta-propeller" evidence="3">
    <location>
        <begin position="213"/>
        <end position="459"/>
    </location>
</feature>
<dbReference type="GO" id="GO:0000209">
    <property type="term" value="P:protein polyubiquitination"/>
    <property type="evidence" value="ECO:0007669"/>
    <property type="project" value="TreeGrafter"/>
</dbReference>
<dbReference type="GO" id="GO:0006283">
    <property type="term" value="P:transcription-coupled nucleotide-excision repair"/>
    <property type="evidence" value="ECO:0007669"/>
    <property type="project" value="InterPro"/>
</dbReference>
<dbReference type="InParanoid" id="A0A162N7B5"/>
<dbReference type="AlphaFoldDB" id="A0A162N7B5"/>
<name>A0A162N7B5_PHYB8</name>
<dbReference type="InterPro" id="IPR042238">
    <property type="entry name" value="Rad28/ERCC8/Ckn1/ATCSA-1"/>
</dbReference>
<feature type="repeat" description="WD" evidence="1">
    <location>
        <begin position="255"/>
        <end position="288"/>
    </location>
</feature>
<feature type="region of interest" description="Disordered" evidence="2">
    <location>
        <begin position="451"/>
        <end position="512"/>
    </location>
</feature>
<dbReference type="PROSITE" id="PS50082">
    <property type="entry name" value="WD_REPEATS_2"/>
    <property type="match status" value="1"/>
</dbReference>
<dbReference type="GO" id="GO:0031464">
    <property type="term" value="C:Cul4A-RING E3 ubiquitin ligase complex"/>
    <property type="evidence" value="ECO:0007669"/>
    <property type="project" value="TreeGrafter"/>
</dbReference>
<dbReference type="Gene3D" id="2.130.10.10">
    <property type="entry name" value="YVTN repeat-like/Quinoprotein amine dehydrogenase"/>
    <property type="match status" value="2"/>
</dbReference>
<keyword evidence="5" id="KW-1185">Reference proteome</keyword>
<dbReference type="Proteomes" id="UP000077315">
    <property type="component" value="Unassembled WGS sequence"/>
</dbReference>
<dbReference type="STRING" id="763407.A0A162N7B5"/>
<dbReference type="SMART" id="SM00320">
    <property type="entry name" value="WD40"/>
    <property type="match status" value="5"/>
</dbReference>
<dbReference type="PANTHER" id="PTHR46202">
    <property type="entry name" value="DNA EXCISION REPAIR PROTEIN ERCC-8"/>
    <property type="match status" value="1"/>
</dbReference>
<dbReference type="InterPro" id="IPR036322">
    <property type="entry name" value="WD40_repeat_dom_sf"/>
</dbReference>
<gene>
    <name evidence="4" type="ORF">PHYBLDRAFT_70901</name>
</gene>
<dbReference type="RefSeq" id="XP_018284484.1">
    <property type="nucleotide sequence ID" value="XM_018442360.1"/>
</dbReference>
<evidence type="ECO:0000256" key="2">
    <source>
        <dbReference type="SAM" id="MobiDB-lite"/>
    </source>
</evidence>
<organism evidence="4 5">
    <name type="scientific">Phycomyces blakesleeanus (strain ATCC 8743b / DSM 1359 / FGSC 10004 / NBRC 33097 / NRRL 1555)</name>
    <dbReference type="NCBI Taxonomy" id="763407"/>
    <lineage>
        <taxon>Eukaryota</taxon>
        <taxon>Fungi</taxon>
        <taxon>Fungi incertae sedis</taxon>
        <taxon>Mucoromycota</taxon>
        <taxon>Mucoromycotina</taxon>
        <taxon>Mucoromycetes</taxon>
        <taxon>Mucorales</taxon>
        <taxon>Phycomycetaceae</taxon>
        <taxon>Phycomyces</taxon>
    </lineage>
</organism>